<evidence type="ECO:0000313" key="10">
    <source>
        <dbReference type="EMBL" id="ASM76239.1"/>
    </source>
</evidence>
<dbReference type="SUPFAM" id="SSF56214">
    <property type="entry name" value="4'-phosphopantetheinyl transferase"/>
    <property type="match status" value="1"/>
</dbReference>
<keyword evidence="8" id="KW-0963">Cytoplasm</keyword>
<keyword evidence="6 8" id="KW-0443">Lipid metabolism</keyword>
<dbReference type="GO" id="GO:0006633">
    <property type="term" value="P:fatty acid biosynthetic process"/>
    <property type="evidence" value="ECO:0007669"/>
    <property type="project" value="UniProtKB-UniRule"/>
</dbReference>
<evidence type="ECO:0000256" key="6">
    <source>
        <dbReference type="ARBA" id="ARBA00023098"/>
    </source>
</evidence>
<comment type="catalytic activity">
    <reaction evidence="8">
        <text>apo-[ACP] + CoA = holo-[ACP] + adenosine 3',5'-bisphosphate + H(+)</text>
        <dbReference type="Rhea" id="RHEA:12068"/>
        <dbReference type="Rhea" id="RHEA-COMP:9685"/>
        <dbReference type="Rhea" id="RHEA-COMP:9690"/>
        <dbReference type="ChEBI" id="CHEBI:15378"/>
        <dbReference type="ChEBI" id="CHEBI:29999"/>
        <dbReference type="ChEBI" id="CHEBI:57287"/>
        <dbReference type="ChEBI" id="CHEBI:58343"/>
        <dbReference type="ChEBI" id="CHEBI:64479"/>
        <dbReference type="EC" id="2.7.8.7"/>
    </reaction>
</comment>
<comment type="subcellular location">
    <subcellularLocation>
        <location evidence="8">Cytoplasm</location>
    </subcellularLocation>
</comment>
<dbReference type="InterPro" id="IPR002582">
    <property type="entry name" value="ACPS"/>
</dbReference>
<proteinExistence type="inferred from homology"/>
<comment type="cofactor">
    <cofactor evidence="8">
        <name>Mg(2+)</name>
        <dbReference type="ChEBI" id="CHEBI:18420"/>
    </cofactor>
</comment>
<keyword evidence="5 8" id="KW-0460">Magnesium</keyword>
<feature type="binding site" evidence="8">
    <location>
        <position position="8"/>
    </location>
    <ligand>
        <name>Mg(2+)</name>
        <dbReference type="ChEBI" id="CHEBI:18420"/>
    </ligand>
</feature>
<dbReference type="NCBIfam" id="TIGR00516">
    <property type="entry name" value="acpS"/>
    <property type="match status" value="1"/>
</dbReference>
<feature type="domain" description="4'-phosphopantetheinyl transferase" evidence="9">
    <location>
        <begin position="4"/>
        <end position="125"/>
    </location>
</feature>
<dbReference type="AlphaFoldDB" id="A0A221KB78"/>
<dbReference type="Gene3D" id="3.90.470.20">
    <property type="entry name" value="4'-phosphopantetheinyl transferase domain"/>
    <property type="match status" value="1"/>
</dbReference>
<keyword evidence="7 8" id="KW-0275">Fatty acid biosynthesis</keyword>
<evidence type="ECO:0000256" key="1">
    <source>
        <dbReference type="ARBA" id="ARBA00022516"/>
    </source>
</evidence>
<evidence type="ECO:0000259" key="9">
    <source>
        <dbReference type="Pfam" id="PF01648"/>
    </source>
</evidence>
<evidence type="ECO:0000256" key="2">
    <source>
        <dbReference type="ARBA" id="ARBA00022679"/>
    </source>
</evidence>
<organism evidence="10 11">
    <name type="scientific">Vitreoscilla filiformis</name>
    <dbReference type="NCBI Taxonomy" id="63"/>
    <lineage>
        <taxon>Bacteria</taxon>
        <taxon>Pseudomonadati</taxon>
        <taxon>Pseudomonadota</taxon>
        <taxon>Betaproteobacteria</taxon>
        <taxon>Neisseriales</taxon>
        <taxon>Neisseriaceae</taxon>
        <taxon>Vitreoscilla</taxon>
    </lineage>
</organism>
<evidence type="ECO:0000256" key="3">
    <source>
        <dbReference type="ARBA" id="ARBA00022723"/>
    </source>
</evidence>
<dbReference type="NCBIfam" id="TIGR00556">
    <property type="entry name" value="pantethn_trn"/>
    <property type="match status" value="1"/>
</dbReference>
<keyword evidence="4 8" id="KW-0276">Fatty acid metabolism</keyword>
<dbReference type="InterPro" id="IPR037143">
    <property type="entry name" value="4-PPantetheinyl_Trfase_dom_sf"/>
</dbReference>
<keyword evidence="1 8" id="KW-0444">Lipid biosynthesis</keyword>
<dbReference type="GO" id="GO:0000287">
    <property type="term" value="F:magnesium ion binding"/>
    <property type="evidence" value="ECO:0007669"/>
    <property type="project" value="UniProtKB-UniRule"/>
</dbReference>
<evidence type="ECO:0000256" key="7">
    <source>
        <dbReference type="ARBA" id="ARBA00023160"/>
    </source>
</evidence>
<dbReference type="Pfam" id="PF01648">
    <property type="entry name" value="ACPS"/>
    <property type="match status" value="1"/>
</dbReference>
<dbReference type="Proteomes" id="UP000199729">
    <property type="component" value="Chromosome"/>
</dbReference>
<dbReference type="HAMAP" id="MF_00101">
    <property type="entry name" value="AcpS"/>
    <property type="match status" value="1"/>
</dbReference>
<dbReference type="GO" id="GO:0005737">
    <property type="term" value="C:cytoplasm"/>
    <property type="evidence" value="ECO:0007669"/>
    <property type="project" value="UniProtKB-SubCell"/>
</dbReference>
<evidence type="ECO:0000256" key="4">
    <source>
        <dbReference type="ARBA" id="ARBA00022832"/>
    </source>
</evidence>
<reference evidence="10 11" key="1">
    <citation type="submission" date="2017-07" db="EMBL/GenBank/DDBJ databases">
        <title>Complete Genome Sequence of the cosmetic ferment Vitreoscilla filiformis (ATCC15551).</title>
        <authorList>
            <person name="Contreras S."/>
            <person name="Sagory-Zalkind P."/>
            <person name="Blanquart H."/>
            <person name="Iltis A."/>
            <person name="Morand S.C."/>
        </authorList>
    </citation>
    <scope>NUCLEOTIDE SEQUENCE [LARGE SCALE GENOMIC DNA]</scope>
    <source>
        <strain evidence="10 11">ATCC 15551</strain>
    </source>
</reference>
<dbReference type="EC" id="2.7.8.7" evidence="8"/>
<dbReference type="EMBL" id="CP022423">
    <property type="protein sequence ID" value="ASM76239.1"/>
    <property type="molecule type" value="Genomic_DNA"/>
</dbReference>
<dbReference type="KEGG" id="vff:VITFI_CDS0460"/>
<keyword evidence="2 8" id="KW-0808">Transferase</keyword>
<name>A0A221KB78_VITFI</name>
<dbReference type="GO" id="GO:0008897">
    <property type="term" value="F:holo-[acyl-carrier-protein] synthase activity"/>
    <property type="evidence" value="ECO:0007669"/>
    <property type="project" value="UniProtKB-UniRule"/>
</dbReference>
<dbReference type="InterPro" id="IPR008278">
    <property type="entry name" value="4-PPantetheinyl_Trfase_dom"/>
</dbReference>
<dbReference type="InterPro" id="IPR004568">
    <property type="entry name" value="Ppantetheine-prot_Trfase_dom"/>
</dbReference>
<feature type="binding site" evidence="8">
    <location>
        <position position="62"/>
    </location>
    <ligand>
        <name>Mg(2+)</name>
        <dbReference type="ChEBI" id="CHEBI:18420"/>
    </ligand>
</feature>
<keyword evidence="11" id="KW-1185">Reference proteome</keyword>
<evidence type="ECO:0000313" key="11">
    <source>
        <dbReference type="Proteomes" id="UP000199729"/>
    </source>
</evidence>
<sequence>MIYGIGTDVCDLRRIRATLERRGERFAEKVLGPSEWRVYQHRKMRHAARGLAYLATRFSAKEAFSKAIGLGIHAPMTWQDCEILNEPSGRPFVRLHGALAQWFAQRHLQAHVTLSDETEYVATFCVVEQRPDSGSTHLGAPQAQRLPTA</sequence>
<comment type="similarity">
    <text evidence="8">Belongs to the P-Pant transferase superfamily. AcpS family.</text>
</comment>
<keyword evidence="3 8" id="KW-0479">Metal-binding</keyword>
<dbReference type="OrthoDB" id="517356at2"/>
<gene>
    <name evidence="8" type="primary">acpS</name>
    <name evidence="10" type="ORF">VITFI_CDS0460</name>
</gene>
<dbReference type="RefSeq" id="WP_089415635.1">
    <property type="nucleotide sequence ID" value="NZ_CP022423.1"/>
</dbReference>
<accession>A0A221KB78</accession>
<evidence type="ECO:0000256" key="8">
    <source>
        <dbReference type="HAMAP-Rule" id="MF_00101"/>
    </source>
</evidence>
<evidence type="ECO:0000256" key="5">
    <source>
        <dbReference type="ARBA" id="ARBA00022842"/>
    </source>
</evidence>
<comment type="function">
    <text evidence="8">Transfers the 4'-phosphopantetheine moiety from coenzyme A to a Ser of acyl-carrier-protein.</text>
</comment>
<protein>
    <recommendedName>
        <fullName evidence="8">Holo-[acyl-carrier-protein] synthase</fullName>
        <shortName evidence="8">Holo-ACP synthase</shortName>
        <ecNumber evidence="8">2.7.8.7</ecNumber>
    </recommendedName>
    <alternativeName>
        <fullName evidence="8">4'-phosphopantetheinyl transferase AcpS</fullName>
    </alternativeName>
</protein>